<reference evidence="2" key="1">
    <citation type="journal article" date="2009" name="Rice">
        <title>De Novo Next Generation Sequencing of Plant Genomes.</title>
        <authorList>
            <person name="Rounsley S."/>
            <person name="Marri P.R."/>
            <person name="Yu Y."/>
            <person name="He R."/>
            <person name="Sisneros N."/>
            <person name="Goicoechea J.L."/>
            <person name="Lee S.J."/>
            <person name="Angelova A."/>
            <person name="Kudrna D."/>
            <person name="Luo M."/>
            <person name="Affourtit J."/>
            <person name="Desany B."/>
            <person name="Knight J."/>
            <person name="Niazi F."/>
            <person name="Egholm M."/>
            <person name="Wing R.A."/>
        </authorList>
    </citation>
    <scope>NUCLEOTIDE SEQUENCE [LARGE SCALE GENOMIC DNA]</scope>
    <source>
        <strain evidence="2">cv. IRGC 105608</strain>
    </source>
</reference>
<dbReference type="PANTHER" id="PTHR48236:SF1">
    <property type="entry name" value="COX19-LIKE CHCH FAMILY PROTEIN"/>
    <property type="match status" value="1"/>
</dbReference>
<proteinExistence type="predicted"/>
<evidence type="ECO:0000313" key="3">
    <source>
        <dbReference type="Proteomes" id="UP000026960"/>
    </source>
</evidence>
<dbReference type="Gramene" id="OBART05G15920.1">
    <property type="protein sequence ID" value="OBART05G15920.1"/>
    <property type="gene ID" value="OBART05G15920"/>
</dbReference>
<dbReference type="PaxDb" id="65489-OBART05G15920.1"/>
<dbReference type="Proteomes" id="UP000026960">
    <property type="component" value="Chromosome 5"/>
</dbReference>
<name>A0A0D3G7G6_9ORYZ</name>
<accession>A0A0D3G7G6</accession>
<feature type="region of interest" description="Disordered" evidence="1">
    <location>
        <begin position="1"/>
        <end position="27"/>
    </location>
</feature>
<evidence type="ECO:0000256" key="1">
    <source>
        <dbReference type="SAM" id="MobiDB-lite"/>
    </source>
</evidence>
<protein>
    <submittedName>
        <fullName evidence="2">Uncharacterized protein</fullName>
    </submittedName>
</protein>
<dbReference type="HOGENOM" id="CLU_186390_0_0_1"/>
<dbReference type="PANTHER" id="PTHR48236">
    <property type="entry name" value="COX19-LIKE CHCH FAMILY PROTEIN"/>
    <property type="match status" value="1"/>
</dbReference>
<evidence type="ECO:0000313" key="2">
    <source>
        <dbReference type="EnsemblPlants" id="OBART05G15920.1"/>
    </source>
</evidence>
<reference evidence="2" key="2">
    <citation type="submission" date="2015-03" db="UniProtKB">
        <authorList>
            <consortium name="EnsemblPlants"/>
        </authorList>
    </citation>
    <scope>IDENTIFICATION</scope>
</reference>
<sequence>MGSSSSNGRAAPAPPPPLHVMDADEEDENVKQLSECAALYLSLQAPILSRSLSPLPPLRVLFPASFLDCLVESNRNWKACQAPSN</sequence>
<dbReference type="AlphaFoldDB" id="A0A0D3G7G6"/>
<keyword evidence="3" id="KW-1185">Reference proteome</keyword>
<dbReference type="EnsemblPlants" id="OBART05G15920.1">
    <property type="protein sequence ID" value="OBART05G15920.1"/>
    <property type="gene ID" value="OBART05G15920"/>
</dbReference>
<organism evidence="2">
    <name type="scientific">Oryza barthii</name>
    <dbReference type="NCBI Taxonomy" id="65489"/>
    <lineage>
        <taxon>Eukaryota</taxon>
        <taxon>Viridiplantae</taxon>
        <taxon>Streptophyta</taxon>
        <taxon>Embryophyta</taxon>
        <taxon>Tracheophyta</taxon>
        <taxon>Spermatophyta</taxon>
        <taxon>Magnoliopsida</taxon>
        <taxon>Liliopsida</taxon>
        <taxon>Poales</taxon>
        <taxon>Poaceae</taxon>
        <taxon>BOP clade</taxon>
        <taxon>Oryzoideae</taxon>
        <taxon>Oryzeae</taxon>
        <taxon>Oryzinae</taxon>
        <taxon>Oryza</taxon>
    </lineage>
</organism>